<name>A0A411PME9_9GAMM</name>
<dbReference type="SUPFAM" id="SSF55486">
    <property type="entry name" value="Metalloproteases ('zincins'), catalytic domain"/>
    <property type="match status" value="1"/>
</dbReference>
<evidence type="ECO:0000256" key="1">
    <source>
        <dbReference type="SAM" id="SignalP"/>
    </source>
</evidence>
<evidence type="ECO:0000313" key="2">
    <source>
        <dbReference type="EMBL" id="QBF84720.1"/>
    </source>
</evidence>
<dbReference type="EMBL" id="CP036200">
    <property type="protein sequence ID" value="QBF84720.1"/>
    <property type="molecule type" value="Genomic_DNA"/>
</dbReference>
<sequence length="561" mass="64348">MRKNISQLIANSSLLLLSFIAAAIPAAANNSIDLLVNQCLSYQVPIPKPLTDKGSLDQLATTYTQYQSHLLGLYNLSDRVSYYRQFASSSEQREKLLSCQIKLNNLLTDTAIQSQDLLQRVQQSNLGAQFSASATQLLSEIEPKHQAQLSDKIVAASTAYRHNFNNKKLAINIAGKPCQLVATSNLVKPSDVAKYLLKQQNAQCRKLVWLDHQIKSKTINQSILQDLWQIYQQQAHSKGYVGYSQMQLAKHQLNSQQIDQFFDNLVGELELKTDKVAPWDIPAKLKHAGETKETEQISYNNSIPGHQLLNTIFKTLSSLQYRFEQLEVEPTSVSANNNKQDVTTFRVWQQQRLLGELSIITHDNKNISANMLKQTVVGEQFGSWAISLPNTELSQRNQAKLIERVSRSIVSLSQTNRFYNLNHLPQNSEQQITQYWLTAFIKHNIGHTRVSQRQKLMSDYTSRLRLFRAVLAYEFFALKSFDQQTYAWHQFETSANERFVRLFGEDLEHAVDLLYSYRALVNEGPVYFLPIWYEHQANQLFDPQADTASLQQTYQKLLHHY</sequence>
<accession>A0A411PME9</accession>
<reference evidence="2 3" key="1">
    <citation type="submission" date="2019-02" db="EMBL/GenBank/DDBJ databases">
        <title>Shewanella sp. D4-2 isolated from Dokdo Island.</title>
        <authorList>
            <person name="Baek K."/>
        </authorList>
    </citation>
    <scope>NUCLEOTIDE SEQUENCE [LARGE SCALE GENOMIC DNA]</scope>
    <source>
        <strain evidence="2 3">D4-2</strain>
    </source>
</reference>
<feature type="chain" id="PRO_5019188795" evidence="1">
    <location>
        <begin position="24"/>
        <end position="561"/>
    </location>
</feature>
<dbReference type="AlphaFoldDB" id="A0A411PME9"/>
<feature type="signal peptide" evidence="1">
    <location>
        <begin position="1"/>
        <end position="23"/>
    </location>
</feature>
<evidence type="ECO:0000313" key="3">
    <source>
        <dbReference type="Proteomes" id="UP000291106"/>
    </source>
</evidence>
<protein>
    <submittedName>
        <fullName evidence="2">Uncharacterized protein</fullName>
    </submittedName>
</protein>
<gene>
    <name evidence="2" type="ORF">EXU30_20135</name>
</gene>
<dbReference type="RefSeq" id="WP_130603107.1">
    <property type="nucleotide sequence ID" value="NZ_CP036200.1"/>
</dbReference>
<organism evidence="2 3">
    <name type="scientific">Shewanella maritima</name>
    <dbReference type="NCBI Taxonomy" id="2520507"/>
    <lineage>
        <taxon>Bacteria</taxon>
        <taxon>Pseudomonadati</taxon>
        <taxon>Pseudomonadota</taxon>
        <taxon>Gammaproteobacteria</taxon>
        <taxon>Alteromonadales</taxon>
        <taxon>Shewanellaceae</taxon>
        <taxon>Shewanella</taxon>
    </lineage>
</organism>
<dbReference type="Proteomes" id="UP000291106">
    <property type="component" value="Chromosome"/>
</dbReference>
<keyword evidence="1" id="KW-0732">Signal</keyword>
<keyword evidence="3" id="KW-1185">Reference proteome</keyword>
<dbReference type="KEGG" id="smai:EXU30_20135"/>
<proteinExistence type="predicted"/>
<dbReference type="OrthoDB" id="6252753at2"/>